<proteinExistence type="predicted"/>
<feature type="domain" description="DJ-1/PfpI" evidence="3">
    <location>
        <begin position="122"/>
        <end position="288"/>
    </location>
</feature>
<dbReference type="Pfam" id="PF08546">
    <property type="entry name" value="ApbA_C"/>
    <property type="match status" value="1"/>
</dbReference>
<keyword evidence="2" id="KW-0560">Oxidoreductase</keyword>
<dbReference type="InterPro" id="IPR050325">
    <property type="entry name" value="Prot/Nucl_acid_deglycase"/>
</dbReference>
<dbReference type="FunFam" id="3.40.50.880:FF:000015">
    <property type="entry name" value="Protein DJ-1 homolog C"/>
    <property type="match status" value="1"/>
</dbReference>
<dbReference type="PANTHER" id="PTHR48094">
    <property type="entry name" value="PROTEIN/NUCLEIC ACID DEGLYCASE DJ-1-RELATED"/>
    <property type="match status" value="1"/>
</dbReference>
<organism evidence="5">
    <name type="scientific">Serratia fonticola</name>
    <dbReference type="NCBI Taxonomy" id="47917"/>
    <lineage>
        <taxon>Bacteria</taxon>
        <taxon>Pseudomonadati</taxon>
        <taxon>Pseudomonadota</taxon>
        <taxon>Gammaproteobacteria</taxon>
        <taxon>Enterobacterales</taxon>
        <taxon>Yersiniaceae</taxon>
        <taxon>Serratia</taxon>
    </lineage>
</organism>
<evidence type="ECO:0000256" key="2">
    <source>
        <dbReference type="ARBA" id="ARBA00023002"/>
    </source>
</evidence>
<dbReference type="NCBIfam" id="TIGR01383">
    <property type="entry name" value="not_thiJ"/>
    <property type="match status" value="1"/>
</dbReference>
<keyword evidence="1" id="KW-0677">Repeat</keyword>
<evidence type="ECO:0000256" key="1">
    <source>
        <dbReference type="ARBA" id="ARBA00022737"/>
    </source>
</evidence>
<gene>
    <name evidence="5" type="primary">yajL_2</name>
    <name evidence="5" type="ORF">NCTC12965_02656</name>
</gene>
<reference evidence="5" key="1">
    <citation type="submission" date="2019-05" db="EMBL/GenBank/DDBJ databases">
        <authorList>
            <consortium name="Pathogen Informatics"/>
        </authorList>
    </citation>
    <scope>NUCLEOTIDE SEQUENCE [LARGE SCALE GENOMIC DNA]</scope>
    <source>
        <strain evidence="5">NCTC12965</strain>
    </source>
</reference>
<name>A0A4U9UEY1_SERFO</name>
<dbReference type="Pfam" id="PF01965">
    <property type="entry name" value="DJ-1_PfpI"/>
    <property type="match status" value="1"/>
</dbReference>
<dbReference type="NCBIfam" id="NF008605">
    <property type="entry name" value="PRK11574.1"/>
    <property type="match status" value="1"/>
</dbReference>
<dbReference type="EMBL" id="CABEEZ010000054">
    <property type="protein sequence ID" value="VTR27984.1"/>
    <property type="molecule type" value="Genomic_DNA"/>
</dbReference>
<evidence type="ECO:0000259" key="4">
    <source>
        <dbReference type="Pfam" id="PF08546"/>
    </source>
</evidence>
<dbReference type="SUPFAM" id="SSF48179">
    <property type="entry name" value="6-phosphogluconate dehydrogenase C-terminal domain-like"/>
    <property type="match status" value="1"/>
</dbReference>
<dbReference type="PANTHER" id="PTHR48094:SF23">
    <property type="entry name" value="PROTEIN_NUCLEIC ACID DEGLYCASE 3"/>
    <property type="match status" value="1"/>
</dbReference>
<dbReference type="AlphaFoldDB" id="A0A4U9UEY1"/>
<feature type="domain" description="Ketopantoate reductase C-terminal" evidence="4">
    <location>
        <begin position="12"/>
        <end position="103"/>
    </location>
</feature>
<dbReference type="InterPro" id="IPR029062">
    <property type="entry name" value="Class_I_gatase-like"/>
</dbReference>
<dbReference type="InterPro" id="IPR006287">
    <property type="entry name" value="DJ-1"/>
</dbReference>
<dbReference type="InterPro" id="IPR008927">
    <property type="entry name" value="6-PGluconate_DH-like_C_sf"/>
</dbReference>
<dbReference type="GO" id="GO:0005737">
    <property type="term" value="C:cytoplasm"/>
    <property type="evidence" value="ECO:0007669"/>
    <property type="project" value="TreeGrafter"/>
</dbReference>
<evidence type="ECO:0000313" key="5">
    <source>
        <dbReference type="EMBL" id="VTR27984.1"/>
    </source>
</evidence>
<protein>
    <submittedName>
        <fullName evidence="5">Chaperone protein YajL</fullName>
    </submittedName>
</protein>
<dbReference type="Gene3D" id="3.40.50.880">
    <property type="match status" value="1"/>
</dbReference>
<accession>A0A4U9UEY1</accession>
<dbReference type="SUPFAM" id="SSF52317">
    <property type="entry name" value="Class I glutamine amidotransferase-like"/>
    <property type="match status" value="1"/>
</dbReference>
<dbReference type="InterPro" id="IPR013752">
    <property type="entry name" value="KPA_reductase"/>
</dbReference>
<sequence>MAQAGGQLRHHPLTVLYDCRNGDLQRYPEQIELICREVASVMEMEGHHTSCESLVFYVMQVIQSTADNTSSMLQDIRSQRHTEIDYITGYLLRRGRSHGIPCQKIPGCLKSLNARKIAMSASVLVCLAPGSEETEAVTTIDLLVRAGVKVTTASVASDGGLTIVCSRGVKLLADAPLVAIVDDHFDAIVLPGGIKGAECFRDSPLLVEKVRQMHLQGNIVAAICAAPALVLQHHQLFPIGNMTGFPGLKEQIPEGQWMERRVVFDPRVNLLTSQGPGTSMEFALKLIDLLLGKAKAAEIAAQLVLIPGMYDFRD</sequence>
<dbReference type="Gene3D" id="1.10.1040.10">
    <property type="entry name" value="N-(1-d-carboxylethyl)-l-norvaline Dehydrogenase, domain 2"/>
    <property type="match status" value="1"/>
</dbReference>
<dbReference type="GO" id="GO:0016491">
    <property type="term" value="F:oxidoreductase activity"/>
    <property type="evidence" value="ECO:0007669"/>
    <property type="project" value="UniProtKB-KW"/>
</dbReference>
<dbReference type="InterPro" id="IPR013328">
    <property type="entry name" value="6PGD_dom2"/>
</dbReference>
<evidence type="ECO:0000259" key="3">
    <source>
        <dbReference type="Pfam" id="PF01965"/>
    </source>
</evidence>
<dbReference type="InterPro" id="IPR002818">
    <property type="entry name" value="DJ-1/PfpI"/>
</dbReference>
<dbReference type="CDD" id="cd03135">
    <property type="entry name" value="GATase1_DJ-1"/>
    <property type="match status" value="1"/>
</dbReference>